<sequence length="284" mass="30892">MLQAAPTLQQCTQQLSQQLSAISDNPAHEARLLLCHLLSCQPGYLYTYPERVLTPSELQQLQPLLQRRLAGEPLAYIFGHWPFYGLELAVAPCTLIPRSDTEILVEQALALTLPAQARVLDLGTGTGAIALALAHNRPQWQLTGVDLQSEAVALAQRNAQALKLSNVDFTVSSWFSALSGQRYDLIVSNPPYIEAADPHLAALSFEPLSALVAAEQGLADLAQIIASAPAYLQPGGWLWLEHGYNQAEQVQQLLSVGGFRQVSSVRDYGGNWRISGGQYQPGDN</sequence>
<dbReference type="PANTHER" id="PTHR18895">
    <property type="entry name" value="HEMK METHYLTRANSFERASE"/>
    <property type="match status" value="1"/>
</dbReference>
<comment type="function">
    <text evidence="5">Methylates the class 1 translation termination release factors RF1/PrfA and RF2/PrfB on the glutamine residue of the universally conserved GGQ motif.</text>
</comment>
<keyword evidence="9" id="KW-1185">Reference proteome</keyword>
<feature type="domain" description="Methyltransferase small" evidence="6">
    <location>
        <begin position="109"/>
        <end position="197"/>
    </location>
</feature>
<feature type="binding site" evidence="5">
    <location>
        <begin position="123"/>
        <end position="127"/>
    </location>
    <ligand>
        <name>S-adenosyl-L-methionine</name>
        <dbReference type="ChEBI" id="CHEBI:59789"/>
    </ligand>
</feature>
<feature type="binding site" evidence="5">
    <location>
        <position position="189"/>
    </location>
    <ligand>
        <name>S-adenosyl-L-methionine</name>
        <dbReference type="ChEBI" id="CHEBI:59789"/>
    </ligand>
</feature>
<dbReference type="EMBL" id="ALAB01000006">
    <property type="protein sequence ID" value="EJI86263.1"/>
    <property type="molecule type" value="Genomic_DNA"/>
</dbReference>
<evidence type="ECO:0000256" key="1">
    <source>
        <dbReference type="ARBA" id="ARBA00022603"/>
    </source>
</evidence>
<evidence type="ECO:0000313" key="9">
    <source>
        <dbReference type="Proteomes" id="UP000012043"/>
    </source>
</evidence>
<feature type="domain" description="Release factor glutamine methyltransferase N-terminal" evidence="7">
    <location>
        <begin position="12"/>
        <end position="79"/>
    </location>
</feature>
<dbReference type="Pfam" id="PF17827">
    <property type="entry name" value="PrmC_N"/>
    <property type="match status" value="1"/>
</dbReference>
<keyword evidence="3 5" id="KW-0949">S-adenosyl-L-methionine</keyword>
<comment type="caution">
    <text evidence="8">The sequence shown here is derived from an EMBL/GenBank/DDBJ whole genome shotgun (WGS) entry which is preliminary data.</text>
</comment>
<comment type="catalytic activity">
    <reaction evidence="4 5">
        <text>L-glutaminyl-[peptide chain release factor] + S-adenosyl-L-methionine = N(5)-methyl-L-glutaminyl-[peptide chain release factor] + S-adenosyl-L-homocysteine + H(+)</text>
        <dbReference type="Rhea" id="RHEA:42896"/>
        <dbReference type="Rhea" id="RHEA-COMP:10271"/>
        <dbReference type="Rhea" id="RHEA-COMP:10272"/>
        <dbReference type="ChEBI" id="CHEBI:15378"/>
        <dbReference type="ChEBI" id="CHEBI:30011"/>
        <dbReference type="ChEBI" id="CHEBI:57856"/>
        <dbReference type="ChEBI" id="CHEBI:59789"/>
        <dbReference type="ChEBI" id="CHEBI:61891"/>
        <dbReference type="EC" id="2.1.1.297"/>
    </reaction>
</comment>
<dbReference type="Gene3D" id="3.40.50.150">
    <property type="entry name" value="Vaccinia Virus protein VP39"/>
    <property type="match status" value="1"/>
</dbReference>
<dbReference type="InterPro" id="IPR040758">
    <property type="entry name" value="PrmC_N"/>
</dbReference>
<feature type="binding site" evidence="5">
    <location>
        <position position="174"/>
    </location>
    <ligand>
        <name>S-adenosyl-L-methionine</name>
        <dbReference type="ChEBI" id="CHEBI:59789"/>
    </ligand>
</feature>
<dbReference type="InterPro" id="IPR050320">
    <property type="entry name" value="N5-glutamine_MTase"/>
</dbReference>
<reference evidence="8 9" key="1">
    <citation type="journal article" date="2012" name="J. Bacteriol.">
        <title>Genome Sequence of Pectin-Degrading Alishewanella aestuarii Strain B11T, Isolated from Tidal Flat Sediment.</title>
        <authorList>
            <person name="Jung J."/>
            <person name="Choi S."/>
            <person name="Chun J."/>
            <person name="Park W."/>
        </authorList>
    </citation>
    <scope>NUCLEOTIDE SEQUENCE [LARGE SCALE GENOMIC DNA]</scope>
    <source>
        <strain evidence="8 9">B11</strain>
    </source>
</reference>
<keyword evidence="2 5" id="KW-0808">Transferase</keyword>
<feature type="binding site" evidence="5">
    <location>
        <position position="146"/>
    </location>
    <ligand>
        <name>S-adenosyl-L-methionine</name>
        <dbReference type="ChEBI" id="CHEBI:59789"/>
    </ligand>
</feature>
<dbReference type="AlphaFoldDB" id="J1Q539"/>
<dbReference type="InterPro" id="IPR029063">
    <property type="entry name" value="SAM-dependent_MTases_sf"/>
</dbReference>
<accession>J1Q539</accession>
<dbReference type="GO" id="GO:0003676">
    <property type="term" value="F:nucleic acid binding"/>
    <property type="evidence" value="ECO:0007669"/>
    <property type="project" value="InterPro"/>
</dbReference>
<dbReference type="CDD" id="cd02440">
    <property type="entry name" value="AdoMet_MTases"/>
    <property type="match status" value="1"/>
</dbReference>
<dbReference type="GO" id="GO:0032259">
    <property type="term" value="P:methylation"/>
    <property type="evidence" value="ECO:0007669"/>
    <property type="project" value="UniProtKB-KW"/>
</dbReference>
<dbReference type="InterPro" id="IPR002052">
    <property type="entry name" value="DNA_methylase_N6_adenine_CS"/>
</dbReference>
<name>J1Q539_9ALTE</name>
<dbReference type="PANTHER" id="PTHR18895:SF74">
    <property type="entry name" value="MTRF1L RELEASE FACTOR GLUTAMINE METHYLTRANSFERASE"/>
    <property type="match status" value="1"/>
</dbReference>
<evidence type="ECO:0000259" key="6">
    <source>
        <dbReference type="Pfam" id="PF05175"/>
    </source>
</evidence>
<dbReference type="InterPro" id="IPR007848">
    <property type="entry name" value="Small_mtfrase_dom"/>
</dbReference>
<dbReference type="Gene3D" id="1.10.8.10">
    <property type="entry name" value="DNA helicase RuvA subunit, C-terminal domain"/>
    <property type="match status" value="1"/>
</dbReference>
<keyword evidence="1 5" id="KW-0489">Methyltransferase</keyword>
<evidence type="ECO:0000259" key="7">
    <source>
        <dbReference type="Pfam" id="PF17827"/>
    </source>
</evidence>
<feature type="binding site" evidence="5">
    <location>
        <begin position="189"/>
        <end position="192"/>
    </location>
    <ligand>
        <name>substrate</name>
    </ligand>
</feature>
<gene>
    <name evidence="5" type="primary">prmC</name>
    <name evidence="8" type="ORF">AEST_08930</name>
</gene>
<dbReference type="EC" id="2.1.1.297" evidence="5"/>
<dbReference type="SUPFAM" id="SSF53335">
    <property type="entry name" value="S-adenosyl-L-methionine-dependent methyltransferases"/>
    <property type="match status" value="1"/>
</dbReference>
<evidence type="ECO:0000256" key="3">
    <source>
        <dbReference type="ARBA" id="ARBA00022691"/>
    </source>
</evidence>
<dbReference type="NCBIfam" id="TIGR03534">
    <property type="entry name" value="RF_mod_PrmC"/>
    <property type="match status" value="1"/>
</dbReference>
<dbReference type="Proteomes" id="UP000012043">
    <property type="component" value="Unassembled WGS sequence"/>
</dbReference>
<dbReference type="GO" id="GO:0102559">
    <property type="term" value="F:peptide chain release factor N(5)-glutamine methyltransferase activity"/>
    <property type="evidence" value="ECO:0007669"/>
    <property type="project" value="UniProtKB-EC"/>
</dbReference>
<dbReference type="PROSITE" id="PS00092">
    <property type="entry name" value="N6_MTASE"/>
    <property type="match status" value="1"/>
</dbReference>
<dbReference type="NCBIfam" id="TIGR00536">
    <property type="entry name" value="hemK_fam"/>
    <property type="match status" value="1"/>
</dbReference>
<dbReference type="PATRIC" id="fig|1197174.4.peg.877"/>
<dbReference type="Pfam" id="PF05175">
    <property type="entry name" value="MTS"/>
    <property type="match status" value="1"/>
</dbReference>
<dbReference type="FunFam" id="3.40.50.150:FF:000053">
    <property type="entry name" value="Release factor glutamine methyltransferase"/>
    <property type="match status" value="1"/>
</dbReference>
<organism evidence="8 9">
    <name type="scientific">Alishewanella aestuarii B11</name>
    <dbReference type="NCBI Taxonomy" id="1197174"/>
    <lineage>
        <taxon>Bacteria</taxon>
        <taxon>Pseudomonadati</taxon>
        <taxon>Pseudomonadota</taxon>
        <taxon>Gammaproteobacteria</taxon>
        <taxon>Alteromonadales</taxon>
        <taxon>Alteromonadaceae</taxon>
        <taxon>Alishewanella</taxon>
    </lineage>
</organism>
<evidence type="ECO:0000313" key="8">
    <source>
        <dbReference type="EMBL" id="EJI86263.1"/>
    </source>
</evidence>
<dbReference type="HAMAP" id="MF_02126">
    <property type="entry name" value="RF_methyltr_PrmC"/>
    <property type="match status" value="1"/>
</dbReference>
<proteinExistence type="inferred from homology"/>
<dbReference type="InterPro" id="IPR019874">
    <property type="entry name" value="RF_methyltr_PrmC"/>
</dbReference>
<dbReference type="InterPro" id="IPR004556">
    <property type="entry name" value="HemK-like"/>
</dbReference>
<evidence type="ECO:0000256" key="4">
    <source>
        <dbReference type="ARBA" id="ARBA00048391"/>
    </source>
</evidence>
<evidence type="ECO:0000256" key="5">
    <source>
        <dbReference type="HAMAP-Rule" id="MF_02126"/>
    </source>
</evidence>
<evidence type="ECO:0000256" key="2">
    <source>
        <dbReference type="ARBA" id="ARBA00022679"/>
    </source>
</evidence>
<protein>
    <recommendedName>
        <fullName evidence="5">Release factor glutamine methyltransferase</fullName>
        <shortName evidence="5">RF MTase</shortName>
        <ecNumber evidence="5">2.1.1.297</ecNumber>
    </recommendedName>
    <alternativeName>
        <fullName evidence="5">N5-glutamine methyltransferase PrmC</fullName>
    </alternativeName>
    <alternativeName>
        <fullName evidence="5">Protein-(glutamine-N5) MTase PrmC</fullName>
    </alternativeName>
    <alternativeName>
        <fullName evidence="5">Protein-glutamine N-methyltransferase PrmC</fullName>
    </alternativeName>
</protein>
<comment type="similarity">
    <text evidence="5">Belongs to the protein N5-glutamine methyltransferase family. PrmC subfamily.</text>
</comment>